<dbReference type="GO" id="GO:0000150">
    <property type="term" value="F:DNA strand exchange activity"/>
    <property type="evidence" value="ECO:0007669"/>
    <property type="project" value="InterPro"/>
</dbReference>
<evidence type="ECO:0000256" key="1">
    <source>
        <dbReference type="SAM" id="Coils"/>
    </source>
</evidence>
<reference evidence="4" key="1">
    <citation type="journal article" date="2021" name="PeerJ">
        <title>Extensive microbial diversity within the chicken gut microbiome revealed by metagenomics and culture.</title>
        <authorList>
            <person name="Gilroy R."/>
            <person name="Ravi A."/>
            <person name="Getino M."/>
            <person name="Pursley I."/>
            <person name="Horton D.L."/>
            <person name="Alikhan N.F."/>
            <person name="Baker D."/>
            <person name="Gharbi K."/>
            <person name="Hall N."/>
            <person name="Watson M."/>
            <person name="Adriaenssens E.M."/>
            <person name="Foster-Nyarko E."/>
            <person name="Jarju S."/>
            <person name="Secka A."/>
            <person name="Antonio M."/>
            <person name="Oren A."/>
            <person name="Chaudhuri R.R."/>
            <person name="La Ragione R."/>
            <person name="Hildebrand F."/>
            <person name="Pallen M.J."/>
        </authorList>
    </citation>
    <scope>NUCLEOTIDE SEQUENCE</scope>
    <source>
        <strain evidence="4">ChiSxjej1B13-11774</strain>
    </source>
</reference>
<dbReference type="Pfam" id="PF13408">
    <property type="entry name" value="Zn_ribbon_recom"/>
    <property type="match status" value="1"/>
</dbReference>
<dbReference type="Pfam" id="PF07508">
    <property type="entry name" value="Recombinase"/>
    <property type="match status" value="1"/>
</dbReference>
<evidence type="ECO:0000259" key="3">
    <source>
        <dbReference type="PROSITE" id="PS51737"/>
    </source>
</evidence>
<dbReference type="Pfam" id="PF00239">
    <property type="entry name" value="Resolvase"/>
    <property type="match status" value="1"/>
</dbReference>
<feature type="domain" description="Recombinase" evidence="3">
    <location>
        <begin position="162"/>
        <end position="279"/>
    </location>
</feature>
<dbReference type="EMBL" id="DXBP01000044">
    <property type="protein sequence ID" value="HIZ42232.1"/>
    <property type="molecule type" value="Genomic_DNA"/>
</dbReference>
<evidence type="ECO:0000259" key="2">
    <source>
        <dbReference type="PROSITE" id="PS51736"/>
    </source>
</evidence>
<feature type="domain" description="Resolvase/invertase-type recombinase catalytic" evidence="2">
    <location>
        <begin position="4"/>
        <end position="154"/>
    </location>
</feature>
<keyword evidence="1" id="KW-0175">Coiled coil</keyword>
<dbReference type="InterPro" id="IPR011109">
    <property type="entry name" value="DNA_bind_recombinase_dom"/>
</dbReference>
<dbReference type="Proteomes" id="UP000824048">
    <property type="component" value="Unassembled WGS sequence"/>
</dbReference>
<dbReference type="InterPro" id="IPR025827">
    <property type="entry name" value="Zn_ribbon_recom_dom"/>
</dbReference>
<feature type="coiled-coil region" evidence="1">
    <location>
        <begin position="371"/>
        <end position="405"/>
    </location>
</feature>
<dbReference type="Gene3D" id="3.90.1750.20">
    <property type="entry name" value="Putative Large Serine Recombinase, Chain B, Domain 2"/>
    <property type="match status" value="1"/>
</dbReference>
<dbReference type="InterPro" id="IPR050639">
    <property type="entry name" value="SSR_resolvase"/>
</dbReference>
<dbReference type="GO" id="GO:0003677">
    <property type="term" value="F:DNA binding"/>
    <property type="evidence" value="ECO:0007669"/>
    <property type="project" value="InterPro"/>
</dbReference>
<accession>A0A9D2JAM0</accession>
<reference evidence="4" key="2">
    <citation type="submission" date="2021-04" db="EMBL/GenBank/DDBJ databases">
        <authorList>
            <person name="Gilroy R."/>
        </authorList>
    </citation>
    <scope>NUCLEOTIDE SEQUENCE</scope>
    <source>
        <strain evidence="4">ChiSxjej1B13-11774</strain>
    </source>
</reference>
<dbReference type="PANTHER" id="PTHR30461:SF23">
    <property type="entry name" value="DNA RECOMBINASE-RELATED"/>
    <property type="match status" value="1"/>
</dbReference>
<dbReference type="InterPro" id="IPR006119">
    <property type="entry name" value="Resolv_N"/>
</dbReference>
<proteinExistence type="predicted"/>
<dbReference type="SUPFAM" id="SSF53041">
    <property type="entry name" value="Resolvase-like"/>
    <property type="match status" value="1"/>
</dbReference>
<dbReference type="AlphaFoldDB" id="A0A9D2JAM0"/>
<dbReference type="CDD" id="cd00338">
    <property type="entry name" value="Ser_Recombinase"/>
    <property type="match status" value="1"/>
</dbReference>
<comment type="caution">
    <text evidence="4">The sequence shown here is derived from an EMBL/GenBank/DDBJ whole genome shotgun (WGS) entry which is preliminary data.</text>
</comment>
<dbReference type="InterPro" id="IPR036162">
    <property type="entry name" value="Resolvase-like_N_sf"/>
</dbReference>
<dbReference type="PROSITE" id="PS51737">
    <property type="entry name" value="RECOMBINASE_DNA_BIND"/>
    <property type="match status" value="1"/>
</dbReference>
<dbReference type="PANTHER" id="PTHR30461">
    <property type="entry name" value="DNA-INVERTASE FROM LAMBDOID PROPHAGE"/>
    <property type="match status" value="1"/>
</dbReference>
<evidence type="ECO:0000313" key="5">
    <source>
        <dbReference type="Proteomes" id="UP000824048"/>
    </source>
</evidence>
<dbReference type="PROSITE" id="PS51736">
    <property type="entry name" value="RECOMBINASES_3"/>
    <property type="match status" value="1"/>
</dbReference>
<dbReference type="Gene3D" id="3.40.50.1390">
    <property type="entry name" value="Resolvase, N-terminal catalytic domain"/>
    <property type="match status" value="1"/>
</dbReference>
<dbReference type="SMART" id="SM00857">
    <property type="entry name" value="Resolvase"/>
    <property type="match status" value="1"/>
</dbReference>
<protein>
    <submittedName>
        <fullName evidence="4">Recombinase family protein</fullName>
    </submittedName>
</protein>
<gene>
    <name evidence="4" type="ORF">H9811_06695</name>
</gene>
<evidence type="ECO:0000313" key="4">
    <source>
        <dbReference type="EMBL" id="HIZ42232.1"/>
    </source>
</evidence>
<name>A0A9D2JAM0_9FIRM</name>
<dbReference type="InterPro" id="IPR038109">
    <property type="entry name" value="DNA_bind_recomb_sf"/>
</dbReference>
<sequence length="524" mass="60394">MLLRVCCLYRVSTTAQADHNDIPMQREACQEYAREHGLWIIKEYQERGISAFKTPAEDRDALQKLREDALEKRFDILLVFMFDRIGRRSDETPFVVEWFIKHGIRVISVKEGEQILDSHTDRLLNYIRYWQGEGESQNTSLRIQTRLRQMHQEGYYTGGPVTYGYRLTYTGRRNKKGKPVQDLLVCDEEAAIVKEIFARTVSEQISTTTLANDLNQRGLRTRAGAKFQCRTIKSILQNRAYLGYIIKRDVASPHIPILQIIDETTFEKANQILTSRSVATVQRRSIPRKGKSALLSGILFCGTCGHRLSTSRPAENSRRNKTQYVCPICRKAQFVERGQSTYTAETVDAMVLRQTSTLLNLFTAHSEASLRKTLEEKCKAAKQRLQEEKDRLESAKAELSKRENEVIRVLDGRSKYTAKELSALIHEQNTICNRLSGWVDRLNGQNQHLQYISRNLSFLYATVLSWKRILPTAAEEEQREILRELFQRVEIQRGYAINLNLTSNYSFFLSCTGKTKKSVCSVKP</sequence>
<organism evidence="4 5">
    <name type="scientific">Candidatus Gemmiger excrementigallinarum</name>
    <dbReference type="NCBI Taxonomy" id="2838609"/>
    <lineage>
        <taxon>Bacteria</taxon>
        <taxon>Bacillati</taxon>
        <taxon>Bacillota</taxon>
        <taxon>Clostridia</taxon>
        <taxon>Eubacteriales</taxon>
        <taxon>Gemmiger</taxon>
    </lineage>
</organism>